<evidence type="ECO:0000313" key="3">
    <source>
        <dbReference type="Proteomes" id="UP000603141"/>
    </source>
</evidence>
<comment type="caution">
    <text evidence="2">The sequence shown here is derived from an EMBL/GenBank/DDBJ whole genome shotgun (WGS) entry which is preliminary data.</text>
</comment>
<dbReference type="SUPFAM" id="SSF46955">
    <property type="entry name" value="Putative DNA-binding domain"/>
    <property type="match status" value="1"/>
</dbReference>
<keyword evidence="3" id="KW-1185">Reference proteome</keyword>
<sequence>MKTSTTSETNWVKARDIARRYNVTERAVYGWKDEGRIPHIKIGKVVRFDLDAVIEAIEGKGTQA</sequence>
<dbReference type="InterPro" id="IPR009061">
    <property type="entry name" value="DNA-bd_dom_put_sf"/>
</dbReference>
<dbReference type="RefSeq" id="WP_200273533.1">
    <property type="nucleotide sequence ID" value="NZ_JAENIJ010000046.1"/>
</dbReference>
<evidence type="ECO:0000313" key="2">
    <source>
        <dbReference type="EMBL" id="MBK1884392.1"/>
    </source>
</evidence>
<gene>
    <name evidence="2" type="ORF">JIN85_18385</name>
</gene>
<dbReference type="InterPro" id="IPR041657">
    <property type="entry name" value="HTH_17"/>
</dbReference>
<protein>
    <submittedName>
        <fullName evidence="2">Helix-turn-helix domain-containing protein</fullName>
    </submittedName>
</protein>
<name>A0A934VW98_9BACT</name>
<evidence type="ECO:0000259" key="1">
    <source>
        <dbReference type="Pfam" id="PF12728"/>
    </source>
</evidence>
<dbReference type="EMBL" id="JAENIJ010000046">
    <property type="protein sequence ID" value="MBK1884392.1"/>
    <property type="molecule type" value="Genomic_DNA"/>
</dbReference>
<dbReference type="AlphaFoldDB" id="A0A934VW98"/>
<reference evidence="2" key="1">
    <citation type="submission" date="2021-01" db="EMBL/GenBank/DDBJ databases">
        <title>Modified the classification status of verrucomicrobia.</title>
        <authorList>
            <person name="Feng X."/>
        </authorList>
    </citation>
    <scope>NUCLEOTIDE SEQUENCE</scope>
    <source>
        <strain evidence="2">KCTC 22041</strain>
    </source>
</reference>
<proteinExistence type="predicted"/>
<dbReference type="Pfam" id="PF12728">
    <property type="entry name" value="HTH_17"/>
    <property type="match status" value="1"/>
</dbReference>
<feature type="domain" description="Helix-turn-helix" evidence="1">
    <location>
        <begin position="11"/>
        <end position="59"/>
    </location>
</feature>
<dbReference type="Proteomes" id="UP000603141">
    <property type="component" value="Unassembled WGS sequence"/>
</dbReference>
<accession>A0A934VW98</accession>
<organism evidence="2 3">
    <name type="scientific">Luteolibacter pohnpeiensis</name>
    <dbReference type="NCBI Taxonomy" id="454153"/>
    <lineage>
        <taxon>Bacteria</taxon>
        <taxon>Pseudomonadati</taxon>
        <taxon>Verrucomicrobiota</taxon>
        <taxon>Verrucomicrobiia</taxon>
        <taxon>Verrucomicrobiales</taxon>
        <taxon>Verrucomicrobiaceae</taxon>
        <taxon>Luteolibacter</taxon>
    </lineage>
</organism>